<comment type="similarity">
    <text evidence="2">Belongs to the VPS54 family.</text>
</comment>
<evidence type="ECO:0000256" key="3">
    <source>
        <dbReference type="ARBA" id="ARBA00022448"/>
    </source>
</evidence>
<keyword evidence="5" id="KW-0333">Golgi apparatus</keyword>
<feature type="region of interest" description="Disordered" evidence="7">
    <location>
        <begin position="93"/>
        <end position="114"/>
    </location>
</feature>
<dbReference type="GO" id="GO:0006896">
    <property type="term" value="P:Golgi to vacuole transport"/>
    <property type="evidence" value="ECO:0007669"/>
    <property type="project" value="TreeGrafter"/>
</dbReference>
<evidence type="ECO:0000256" key="6">
    <source>
        <dbReference type="ARBA" id="ARBA00023054"/>
    </source>
</evidence>
<feature type="region of interest" description="Disordered" evidence="7">
    <location>
        <begin position="328"/>
        <end position="351"/>
    </location>
</feature>
<feature type="compositionally biased region" description="Polar residues" evidence="7">
    <location>
        <begin position="1172"/>
        <end position="1183"/>
    </location>
</feature>
<evidence type="ECO:0000256" key="2">
    <source>
        <dbReference type="ARBA" id="ARBA00009150"/>
    </source>
</evidence>
<dbReference type="EMBL" id="ML179536">
    <property type="protein sequence ID" value="THU85634.1"/>
    <property type="molecule type" value="Genomic_DNA"/>
</dbReference>
<feature type="compositionally biased region" description="Polar residues" evidence="7">
    <location>
        <begin position="1"/>
        <end position="12"/>
    </location>
</feature>
<reference evidence="9 10" key="1">
    <citation type="journal article" date="2019" name="Nat. Ecol. Evol.">
        <title>Megaphylogeny resolves global patterns of mushroom evolution.</title>
        <authorList>
            <person name="Varga T."/>
            <person name="Krizsan K."/>
            <person name="Foldi C."/>
            <person name="Dima B."/>
            <person name="Sanchez-Garcia M."/>
            <person name="Sanchez-Ramirez S."/>
            <person name="Szollosi G.J."/>
            <person name="Szarkandi J.G."/>
            <person name="Papp V."/>
            <person name="Albert L."/>
            <person name="Andreopoulos W."/>
            <person name="Angelini C."/>
            <person name="Antonin V."/>
            <person name="Barry K.W."/>
            <person name="Bougher N.L."/>
            <person name="Buchanan P."/>
            <person name="Buyck B."/>
            <person name="Bense V."/>
            <person name="Catcheside P."/>
            <person name="Chovatia M."/>
            <person name="Cooper J."/>
            <person name="Damon W."/>
            <person name="Desjardin D."/>
            <person name="Finy P."/>
            <person name="Geml J."/>
            <person name="Haridas S."/>
            <person name="Hughes K."/>
            <person name="Justo A."/>
            <person name="Karasinski D."/>
            <person name="Kautmanova I."/>
            <person name="Kiss B."/>
            <person name="Kocsube S."/>
            <person name="Kotiranta H."/>
            <person name="LaButti K.M."/>
            <person name="Lechner B.E."/>
            <person name="Liimatainen K."/>
            <person name="Lipzen A."/>
            <person name="Lukacs Z."/>
            <person name="Mihaltcheva S."/>
            <person name="Morgado L.N."/>
            <person name="Niskanen T."/>
            <person name="Noordeloos M.E."/>
            <person name="Ohm R.A."/>
            <person name="Ortiz-Santana B."/>
            <person name="Ovrebo C."/>
            <person name="Racz N."/>
            <person name="Riley R."/>
            <person name="Savchenko A."/>
            <person name="Shiryaev A."/>
            <person name="Soop K."/>
            <person name="Spirin V."/>
            <person name="Szebenyi C."/>
            <person name="Tomsovsky M."/>
            <person name="Tulloss R.E."/>
            <person name="Uehling J."/>
            <person name="Grigoriev I.V."/>
            <person name="Vagvolgyi C."/>
            <person name="Papp T."/>
            <person name="Martin F.M."/>
            <person name="Miettinen O."/>
            <person name="Hibbett D.S."/>
            <person name="Nagy L.G."/>
        </authorList>
    </citation>
    <scope>NUCLEOTIDE SEQUENCE [LARGE SCALE GENOMIC DNA]</scope>
    <source>
        <strain evidence="9 10">CBS 962.96</strain>
    </source>
</reference>
<feature type="compositionally biased region" description="Low complexity" evidence="7">
    <location>
        <begin position="723"/>
        <end position="732"/>
    </location>
</feature>
<evidence type="ECO:0000256" key="1">
    <source>
        <dbReference type="ARBA" id="ARBA00004601"/>
    </source>
</evidence>
<evidence type="ECO:0000313" key="10">
    <source>
        <dbReference type="Proteomes" id="UP000297245"/>
    </source>
</evidence>
<feature type="region of interest" description="Disordered" evidence="7">
    <location>
        <begin position="1072"/>
        <end position="1317"/>
    </location>
</feature>
<proteinExistence type="inferred from homology"/>
<comment type="subcellular location">
    <subcellularLocation>
        <location evidence="1">Golgi apparatus</location>
        <location evidence="1">trans-Golgi network</location>
    </subcellularLocation>
</comment>
<dbReference type="GO" id="GO:0005829">
    <property type="term" value="C:cytosol"/>
    <property type="evidence" value="ECO:0007669"/>
    <property type="project" value="GOC"/>
</dbReference>
<dbReference type="OrthoDB" id="10259024at2759"/>
<protein>
    <submittedName>
        <fullName evidence="9">Vps54-domain-containing protein</fullName>
    </submittedName>
</protein>
<dbReference type="InterPro" id="IPR012501">
    <property type="entry name" value="Vps54_C"/>
</dbReference>
<feature type="region of interest" description="Disordered" evidence="7">
    <location>
        <begin position="1"/>
        <end position="53"/>
    </location>
</feature>
<name>A0A4S8LA19_DENBC</name>
<dbReference type="PANTHER" id="PTHR12965">
    <property type="entry name" value="VACUOLAR PROTEIN SORTING 54"/>
    <property type="match status" value="1"/>
</dbReference>
<keyword evidence="6" id="KW-0175">Coiled coil</keyword>
<feature type="region of interest" description="Disordered" evidence="7">
    <location>
        <begin position="1022"/>
        <end position="1055"/>
    </location>
</feature>
<evidence type="ECO:0000256" key="5">
    <source>
        <dbReference type="ARBA" id="ARBA00023034"/>
    </source>
</evidence>
<feature type="compositionally biased region" description="Polar residues" evidence="7">
    <location>
        <begin position="1283"/>
        <end position="1310"/>
    </location>
</feature>
<dbReference type="GO" id="GO:0000938">
    <property type="term" value="C:GARP complex"/>
    <property type="evidence" value="ECO:0007669"/>
    <property type="project" value="InterPro"/>
</dbReference>
<evidence type="ECO:0000256" key="7">
    <source>
        <dbReference type="SAM" id="MobiDB-lite"/>
    </source>
</evidence>
<dbReference type="GO" id="GO:0019905">
    <property type="term" value="F:syntaxin binding"/>
    <property type="evidence" value="ECO:0007669"/>
    <property type="project" value="TreeGrafter"/>
</dbReference>
<dbReference type="Proteomes" id="UP000297245">
    <property type="component" value="Unassembled WGS sequence"/>
</dbReference>
<feature type="domain" description="Vacuolar protein sorting-associated protein 54 C-terminal" evidence="8">
    <location>
        <begin position="742"/>
        <end position="872"/>
    </location>
</feature>
<dbReference type="GO" id="GO:0015031">
    <property type="term" value="P:protein transport"/>
    <property type="evidence" value="ECO:0007669"/>
    <property type="project" value="UniProtKB-KW"/>
</dbReference>
<dbReference type="Gene3D" id="6.10.250.860">
    <property type="match status" value="1"/>
</dbReference>
<keyword evidence="10" id="KW-1185">Reference proteome</keyword>
<feature type="compositionally biased region" description="Polar residues" evidence="7">
    <location>
        <begin position="1209"/>
        <end position="1221"/>
    </location>
</feature>
<keyword evidence="4" id="KW-0653">Protein transport</keyword>
<organism evidence="9 10">
    <name type="scientific">Dendrothele bispora (strain CBS 962.96)</name>
    <dbReference type="NCBI Taxonomy" id="1314807"/>
    <lineage>
        <taxon>Eukaryota</taxon>
        <taxon>Fungi</taxon>
        <taxon>Dikarya</taxon>
        <taxon>Basidiomycota</taxon>
        <taxon>Agaricomycotina</taxon>
        <taxon>Agaricomycetes</taxon>
        <taxon>Agaricomycetidae</taxon>
        <taxon>Agaricales</taxon>
        <taxon>Agaricales incertae sedis</taxon>
        <taxon>Dendrothele</taxon>
    </lineage>
</organism>
<feature type="compositionally biased region" description="Low complexity" evidence="7">
    <location>
        <begin position="1043"/>
        <end position="1055"/>
    </location>
</feature>
<evidence type="ECO:0000259" key="8">
    <source>
        <dbReference type="Pfam" id="PF07928"/>
    </source>
</evidence>
<gene>
    <name evidence="9" type="ORF">K435DRAFT_805720</name>
</gene>
<dbReference type="GO" id="GO:0042147">
    <property type="term" value="P:retrograde transport, endosome to Golgi"/>
    <property type="evidence" value="ECO:0007669"/>
    <property type="project" value="InterPro"/>
</dbReference>
<evidence type="ECO:0000313" key="9">
    <source>
        <dbReference type="EMBL" id="THU85634.1"/>
    </source>
</evidence>
<dbReference type="PANTHER" id="PTHR12965:SF0">
    <property type="entry name" value="VACUOLAR PROTEIN SORTING-ASSOCIATED PROTEIN 54"/>
    <property type="match status" value="1"/>
</dbReference>
<keyword evidence="3" id="KW-0813">Transport</keyword>
<feature type="region of interest" description="Disordered" evidence="7">
    <location>
        <begin position="690"/>
        <end position="734"/>
    </location>
</feature>
<sequence>MSELDSNPTASRPGSPISALPNQTQYRFNWETKGPESVSGTTTGPNDYFANAPPRLAHLFGGSTASLTLSALPSEWSSTSDGFHAISTVLNNPHRKQAPPKAHSALPAVPPTDLPRVRRKDFDSYLRAIASDWEKLQQPASSFSSSKSSDAELEIPPPPLAPLDQVPRVFFNPDFDLTDPKTFGEVTEADQADASDPTALAHALPLLEKFSHYADTIEMHLAHEIALRSHSFFAALTNLNLLQSESTQCLSQISRLRGMLEEVDTGVARRGLEIVKLEKKLSNLRAVEGNVEGVKGVVGITSQGRGHVSGKSYNEALGVVQKLETMWEPPSIPGPSQVNDKSIPEEDETEESPIIHRLSVPLSSLHAFSALPDHLRSLTMEITTALSDDLVEVLREDLSRRIEQGNKTQNSQKLKDRLAPLLEGLLQTRGLKEATLSWREVVLGETRGIIRKQYPEFEMDEDGARTPNEVDKPGLGAHLRSLSHPEFMKSLRSIYQSYLNAAEGLQAQTTIVGEVVESIEKLKMVSSVSPSTPKPPNPSSTSASSLNIVHAELQDTLTSSVELAHVLLSSLLSSRSPSHVSLPLPSFVEVFQTTWDFVISSEVICKKMIVALRGGVVTQARMWLKTFHESKMGESAKGVEEEVWNHHEVNRGPWTNDNTEMEVQRAVNVIVASAMGDPVELGTAWLQKVKEKKEGADGSDSSSTQTQTNGKGSIGVPLPSPSAPRSKSSSSTKSKHLMVEGQPFFTVHATSSALLLLLDYLRIPVCLGLLTTDAMQRVIEFLKAFNSRTCQVVLGAGAMRSAGLKNITAKHLALASQSLSIMIALIPYVREAFRRHLNPKQAVMLVEFDKLKRDYQEHQHEIHAKLIAIMSDLLNKHIKSLQAPDFPHFAFNFSSTPKWEFSRLHDIYVHLQNYRPDAPNYAVDWDVPKPDGGVNSYMELLVKETETLHKVLSRYLSTTVVEEVMSQVFAAINHRLSEAYGKVELPHNEAKMRLLADAKYLHQKLSALKGVGPNSMLETVVSEKSVARPSAPPTPSRNSTMISPPSSAASNTSTNQRLKGLLSGRSLTLDKMLPTPLSTKSATPPLPPSSASVQRSASSLSGAKANGSPTATTTNGSQRTSNSTDDASGSSVTQKSNGNASPLPPLPVDKDERPSLSRSASSGFRQVEMSPVSETSEAKSYQTRAPEKGPEPALGESKSSVTDRKKTVMDSNASDSQSQYNGPELAQPTHPAPAQSEIESGAVIDSTLTESPPTPTADLPQHPQPSVSGMEVPAVKEPMPAVSANNSRDPPSLTSEGTSPSHEPSLNIPSTVPVDDS</sequence>
<dbReference type="InterPro" id="IPR039745">
    <property type="entry name" value="Vps54"/>
</dbReference>
<dbReference type="Pfam" id="PF07928">
    <property type="entry name" value="Vps54"/>
    <property type="match status" value="1"/>
</dbReference>
<evidence type="ECO:0000256" key="4">
    <source>
        <dbReference type="ARBA" id="ARBA00022927"/>
    </source>
</evidence>
<feature type="compositionally biased region" description="Polar residues" evidence="7">
    <location>
        <begin position="1107"/>
        <end position="1140"/>
    </location>
</feature>
<feature type="compositionally biased region" description="Low complexity" evidence="7">
    <location>
        <begin position="1073"/>
        <end position="1103"/>
    </location>
</feature>
<accession>A0A4S8LA19</accession>